<keyword evidence="10" id="KW-0547">Nucleotide-binding</keyword>
<sequence>MAYSPAEYAIYRRHLTSFRSDFKSCKVRLGASLTTNFEDVNTKRGENVKLKREKDDDRTQSRNNISQPSELHTRKDSEPIAGRRPLLTTFTGNNRQMLQDIRDNLSHIRKNQQLQQQGEGGKTEPMQIKPDLIQNATNANTNAKMSRLGYNQFALAKIRDSLQPYQNGLEGGENVLVDKLMLHQIIAMGYDEEHATWALKHTGSKSVESALDIIRKYSILNQEARAKNGISKNTSPAGLGGYTKVHRKPSFEEKYRTGSPVSDNTSVRSDSPSVSSMQGRLVDQSGHFIVTSQGSVPIIVSHSHSGSGVSSASERATPPPPLPPRGSQMPPTPPMRGQQPPSNIQQMMRRKSPVPRDNLRPQSASSSVSSNGPVTPPRGVSPSIGRPYPLLMQNGRSQLPASGALSVEIMKNGPGATSLSSMPGHTPKITLKLSGPKSTPGGQGGGGYQPQHVNSQEHSHLVTQIPDYRLAGGSSFMYDSPSSGSSSPGSQMQGLSLGGPLAQLGSSPNTTQPQPVPLQAWSTKQPPIVMQSVKSREVQKPVLQTATAPPPVVKSSQGNTESSSYVSQVETQINMSMAGRTTTHPTPHTLAHINTGNPAMRNVEINIRSNPNTGPKPVHMYHPPIPTQQHQLQPTQNPNSIQIQWSNPYAPSSIQSVQISNLGGAGAAVGQPHTDLQYTPADSLNSTPRSSSPSSRAVNNQSPVSITSTISSSAPSTNSDIPDKPPPPYPGPRQPIGQQPPPPRPPREPQIGIETEVVQPVEKQRCTSPIPERSNKAKQKTLEQNEMKVKTYSPQAYKFYIEQHVENVLKYYNQRITRQSQLEKEMAKVGLSDEAQQQMRRMLHQKESNYIRLKRAKMEKHHFTNIKTLGIGAFGEVALVRKKDTSHLYAMKTLRKSDVLRRNQVAHVKAERDILAEADNEWVVKLYYSFQDKDNLYFVMDYIPGGDMMSLLIKFGIFEEPVAQFYIAELVVAIESVHRIGFTHRDVKPDNILIDRDGHIKLTDFGLCTGFRWTHNSKYYQKANHARQDSMEPCEDWGDTCNCGVEHRELLKPLERRKRRDHQRCLAHSLVGTPNYIAPEVLRRLGREGYSKCCDWWSVGVILYEMLVGQPPFMANTPQETQNKVINWHQYLHIPEQAQLSEPAADLIRQLCCDHDTRLGREGAEEVKAHPFFAGITFEGLRKQPALYKPKIKYDTDTSNFDPIDSDESRTNDNRDLTYENGKHPEHAFFEFTFRRFFDDGGHPYPVPKIGVNSPPPTQDVTEETEDGDPEDSSPVYV</sequence>
<dbReference type="Gene3D" id="1.10.510.10">
    <property type="entry name" value="Transferase(Phosphotransferase) domain 1"/>
    <property type="match status" value="2"/>
</dbReference>
<evidence type="ECO:0000256" key="3">
    <source>
        <dbReference type="ARBA" id="ARBA00009903"/>
    </source>
</evidence>
<evidence type="ECO:0000256" key="5">
    <source>
        <dbReference type="ARBA" id="ARBA00022490"/>
    </source>
</evidence>
<evidence type="ECO:0000256" key="6">
    <source>
        <dbReference type="ARBA" id="ARBA00022527"/>
    </source>
</evidence>
<dbReference type="SUPFAM" id="SSF46934">
    <property type="entry name" value="UBA-like"/>
    <property type="match status" value="1"/>
</dbReference>
<dbReference type="EC" id="2.7.11.1" evidence="4"/>
<evidence type="ECO:0000256" key="10">
    <source>
        <dbReference type="ARBA" id="ARBA00022741"/>
    </source>
</evidence>
<reference evidence="17" key="1">
    <citation type="submission" date="2022-03" db="EMBL/GenBank/DDBJ databases">
        <authorList>
            <person name="Martin C."/>
        </authorList>
    </citation>
    <scope>NUCLEOTIDE SEQUENCE</scope>
</reference>
<keyword evidence="18" id="KW-1185">Reference proteome</keyword>
<evidence type="ECO:0000256" key="15">
    <source>
        <dbReference type="ARBA" id="ARBA00048679"/>
    </source>
</evidence>
<feature type="compositionally biased region" description="Acidic residues" evidence="16">
    <location>
        <begin position="1261"/>
        <end position="1272"/>
    </location>
</feature>
<dbReference type="OrthoDB" id="3638488at2759"/>
<evidence type="ECO:0000256" key="4">
    <source>
        <dbReference type="ARBA" id="ARBA00012513"/>
    </source>
</evidence>
<dbReference type="PROSITE" id="PS00108">
    <property type="entry name" value="PROTEIN_KINASE_ST"/>
    <property type="match status" value="1"/>
</dbReference>
<feature type="compositionally biased region" description="Polar residues" evidence="16">
    <location>
        <begin position="61"/>
        <end position="70"/>
    </location>
</feature>
<dbReference type="InterPro" id="IPR050839">
    <property type="entry name" value="Rho-assoc_Ser/Thr_Kinase"/>
</dbReference>
<feature type="region of interest" description="Disordered" evidence="16">
    <location>
        <begin position="665"/>
        <end position="782"/>
    </location>
</feature>
<dbReference type="PANTHER" id="PTHR22988:SF76">
    <property type="entry name" value="CHROMOSOME UNDETERMINED SCAFFOLD_135, WHOLE GENOME SHOTGUN SEQUENCE"/>
    <property type="match status" value="1"/>
</dbReference>
<accession>A0A8J1TCK3</accession>
<feature type="compositionally biased region" description="Pro residues" evidence="16">
    <location>
        <begin position="317"/>
        <end position="334"/>
    </location>
</feature>
<evidence type="ECO:0000256" key="2">
    <source>
        <dbReference type="ARBA" id="ARBA00004496"/>
    </source>
</evidence>
<dbReference type="Gene3D" id="1.10.8.10">
    <property type="entry name" value="DNA helicase RuvA subunit, C-terminal domain"/>
    <property type="match status" value="1"/>
</dbReference>
<comment type="catalytic activity">
    <reaction evidence="15">
        <text>L-seryl-[protein] + ATP = O-phospho-L-seryl-[protein] + ADP + H(+)</text>
        <dbReference type="Rhea" id="RHEA:17989"/>
        <dbReference type="Rhea" id="RHEA-COMP:9863"/>
        <dbReference type="Rhea" id="RHEA-COMP:11604"/>
        <dbReference type="ChEBI" id="CHEBI:15378"/>
        <dbReference type="ChEBI" id="CHEBI:29999"/>
        <dbReference type="ChEBI" id="CHEBI:30616"/>
        <dbReference type="ChEBI" id="CHEBI:83421"/>
        <dbReference type="ChEBI" id="CHEBI:456216"/>
        <dbReference type="EC" id="2.7.11.1"/>
    </reaction>
</comment>
<protein>
    <recommendedName>
        <fullName evidence="4">non-specific serine/threonine protein kinase</fullName>
        <ecNumber evidence="4">2.7.11.1</ecNumber>
    </recommendedName>
</protein>
<dbReference type="Proteomes" id="UP000749559">
    <property type="component" value="Unassembled WGS sequence"/>
</dbReference>
<evidence type="ECO:0000313" key="17">
    <source>
        <dbReference type="EMBL" id="CAH1799139.1"/>
    </source>
</evidence>
<dbReference type="Pfam" id="PF00069">
    <property type="entry name" value="Pkinase"/>
    <property type="match status" value="2"/>
</dbReference>
<feature type="region of interest" description="Disordered" evidence="16">
    <location>
        <begin position="1198"/>
        <end position="1221"/>
    </location>
</feature>
<feature type="region of interest" description="Disordered" evidence="16">
    <location>
        <begin position="50"/>
        <end position="85"/>
    </location>
</feature>
<dbReference type="FunFam" id="3.30.200.20:FF:000391">
    <property type="entry name" value="Large tumor suppressor kinase 1"/>
    <property type="match status" value="1"/>
</dbReference>
<keyword evidence="13" id="KW-0460">Magnesium</keyword>
<keyword evidence="6" id="KW-0723">Serine/threonine-protein kinase</keyword>
<feature type="region of interest" description="Disordered" evidence="16">
    <location>
        <begin position="415"/>
        <end position="460"/>
    </location>
</feature>
<dbReference type="GO" id="GO:0046872">
    <property type="term" value="F:metal ion binding"/>
    <property type="evidence" value="ECO:0007669"/>
    <property type="project" value="UniProtKB-KW"/>
</dbReference>
<feature type="compositionally biased region" description="Low complexity" evidence="16">
    <location>
        <begin position="472"/>
        <end position="499"/>
    </location>
</feature>
<dbReference type="InterPro" id="IPR000719">
    <property type="entry name" value="Prot_kinase_dom"/>
</dbReference>
<keyword evidence="8" id="KW-0808">Transferase</keyword>
<dbReference type="FunFam" id="1.10.510.10:FF:000057">
    <property type="entry name" value="Non-specific serine/threonine protein kinase"/>
    <property type="match status" value="1"/>
</dbReference>
<dbReference type="InterPro" id="IPR017441">
    <property type="entry name" value="Protein_kinase_ATP_BS"/>
</dbReference>
<dbReference type="GO" id="GO:0071944">
    <property type="term" value="C:cell periphery"/>
    <property type="evidence" value="ECO:0007669"/>
    <property type="project" value="UniProtKB-ARBA"/>
</dbReference>
<keyword evidence="7" id="KW-0597">Phosphoprotein</keyword>
<feature type="compositionally biased region" description="Polar residues" evidence="16">
    <location>
        <begin position="504"/>
        <end position="513"/>
    </location>
</feature>
<dbReference type="GO" id="GO:0009653">
    <property type="term" value="P:anatomical structure morphogenesis"/>
    <property type="evidence" value="ECO:0007669"/>
    <property type="project" value="UniProtKB-ARBA"/>
</dbReference>
<feature type="compositionally biased region" description="Low complexity" evidence="16">
    <location>
        <begin position="299"/>
        <end position="313"/>
    </location>
</feature>
<organism evidence="17 18">
    <name type="scientific">Owenia fusiformis</name>
    <name type="common">Polychaete worm</name>
    <dbReference type="NCBI Taxonomy" id="6347"/>
    <lineage>
        <taxon>Eukaryota</taxon>
        <taxon>Metazoa</taxon>
        <taxon>Spiralia</taxon>
        <taxon>Lophotrochozoa</taxon>
        <taxon>Annelida</taxon>
        <taxon>Polychaeta</taxon>
        <taxon>Sedentaria</taxon>
        <taxon>Canalipalpata</taxon>
        <taxon>Sabellida</taxon>
        <taxon>Oweniida</taxon>
        <taxon>Oweniidae</taxon>
        <taxon>Owenia</taxon>
    </lineage>
</organism>
<dbReference type="FunFam" id="1.10.510.10:FF:000086">
    <property type="entry name" value="Non-specific serine/threonine protein kinase"/>
    <property type="match status" value="1"/>
</dbReference>
<dbReference type="InterPro" id="IPR009060">
    <property type="entry name" value="UBA-like_sf"/>
</dbReference>
<dbReference type="GO" id="GO:0005524">
    <property type="term" value="F:ATP binding"/>
    <property type="evidence" value="ECO:0007669"/>
    <property type="project" value="UniProtKB-UniRule"/>
</dbReference>
<feature type="compositionally biased region" description="Low complexity" evidence="16">
    <location>
        <begin position="686"/>
        <end position="720"/>
    </location>
</feature>
<comment type="similarity">
    <text evidence="3">Belongs to the protein kinase superfamily. AGC Ser/Thr protein kinase family.</text>
</comment>
<dbReference type="PROSITE" id="PS50030">
    <property type="entry name" value="UBA"/>
    <property type="match status" value="1"/>
</dbReference>
<comment type="catalytic activity">
    <reaction evidence="14">
        <text>L-threonyl-[protein] + ATP = O-phospho-L-threonyl-[protein] + ADP + H(+)</text>
        <dbReference type="Rhea" id="RHEA:46608"/>
        <dbReference type="Rhea" id="RHEA-COMP:11060"/>
        <dbReference type="Rhea" id="RHEA-COMP:11605"/>
        <dbReference type="ChEBI" id="CHEBI:15378"/>
        <dbReference type="ChEBI" id="CHEBI:30013"/>
        <dbReference type="ChEBI" id="CHEBI:30616"/>
        <dbReference type="ChEBI" id="CHEBI:61977"/>
        <dbReference type="ChEBI" id="CHEBI:456216"/>
        <dbReference type="EC" id="2.7.11.1"/>
    </reaction>
</comment>
<evidence type="ECO:0000256" key="1">
    <source>
        <dbReference type="ARBA" id="ARBA00001946"/>
    </source>
</evidence>
<evidence type="ECO:0000256" key="9">
    <source>
        <dbReference type="ARBA" id="ARBA00022723"/>
    </source>
</evidence>
<dbReference type="SMART" id="SM00220">
    <property type="entry name" value="S_TKc"/>
    <property type="match status" value="1"/>
</dbReference>
<feature type="compositionally biased region" description="Polar residues" evidence="16">
    <location>
        <begin position="674"/>
        <end position="685"/>
    </location>
</feature>
<evidence type="ECO:0000256" key="7">
    <source>
        <dbReference type="ARBA" id="ARBA00022553"/>
    </source>
</evidence>
<dbReference type="PROSITE" id="PS00107">
    <property type="entry name" value="PROTEIN_KINASE_ATP"/>
    <property type="match status" value="1"/>
</dbReference>
<dbReference type="SUPFAM" id="SSF56112">
    <property type="entry name" value="Protein kinase-like (PK-like)"/>
    <property type="match status" value="1"/>
</dbReference>
<gene>
    <name evidence="17" type="ORF">OFUS_LOCUS23186</name>
</gene>
<keyword evidence="11" id="KW-0418">Kinase</keyword>
<dbReference type="InterPro" id="IPR049761">
    <property type="entry name" value="LATS1-like_MobB"/>
</dbReference>
<feature type="region of interest" description="Disordered" evidence="16">
    <location>
        <begin position="472"/>
        <end position="523"/>
    </location>
</feature>
<dbReference type="PANTHER" id="PTHR22988">
    <property type="entry name" value="MYOTONIC DYSTROPHY S/T KINASE-RELATED"/>
    <property type="match status" value="1"/>
</dbReference>
<dbReference type="EMBL" id="CAIIXF020000011">
    <property type="protein sequence ID" value="CAH1799139.1"/>
    <property type="molecule type" value="Genomic_DNA"/>
</dbReference>
<evidence type="ECO:0000256" key="16">
    <source>
        <dbReference type="SAM" id="MobiDB-lite"/>
    </source>
</evidence>
<evidence type="ECO:0000313" key="18">
    <source>
        <dbReference type="Proteomes" id="UP000749559"/>
    </source>
</evidence>
<dbReference type="CDD" id="cd05598">
    <property type="entry name" value="STKc_LATS"/>
    <property type="match status" value="1"/>
</dbReference>
<dbReference type="CDD" id="cd21778">
    <property type="entry name" value="MobB_LATS1"/>
    <property type="match status" value="1"/>
</dbReference>
<dbReference type="InterPro" id="IPR015940">
    <property type="entry name" value="UBA"/>
</dbReference>
<dbReference type="GO" id="GO:0048731">
    <property type="term" value="P:system development"/>
    <property type="evidence" value="ECO:0007669"/>
    <property type="project" value="UniProtKB-ARBA"/>
</dbReference>
<dbReference type="InterPro" id="IPR008271">
    <property type="entry name" value="Ser/Thr_kinase_AS"/>
</dbReference>
<feature type="region of interest" description="Disordered" evidence="16">
    <location>
        <begin position="299"/>
        <end position="396"/>
    </location>
</feature>
<evidence type="ECO:0000256" key="12">
    <source>
        <dbReference type="ARBA" id="ARBA00022840"/>
    </source>
</evidence>
<keyword evidence="12" id="KW-0067">ATP-binding</keyword>
<dbReference type="GO" id="GO:0005737">
    <property type="term" value="C:cytoplasm"/>
    <property type="evidence" value="ECO:0007669"/>
    <property type="project" value="UniProtKB-SubCell"/>
</dbReference>
<comment type="caution">
    <text evidence="17">The sequence shown here is derived from an EMBL/GenBank/DDBJ whole genome shotgun (WGS) entry which is preliminary data.</text>
</comment>
<keyword evidence="9" id="KW-0479">Metal-binding</keyword>
<proteinExistence type="inferred from homology"/>
<evidence type="ECO:0000256" key="13">
    <source>
        <dbReference type="ARBA" id="ARBA00022842"/>
    </source>
</evidence>
<feature type="compositionally biased region" description="Polar residues" evidence="16">
    <location>
        <begin position="627"/>
        <end position="646"/>
    </location>
</feature>
<feature type="region of interest" description="Disordered" evidence="16">
    <location>
        <begin position="229"/>
        <end position="279"/>
    </location>
</feature>
<evidence type="ECO:0000256" key="11">
    <source>
        <dbReference type="ARBA" id="ARBA00022777"/>
    </source>
</evidence>
<name>A0A8J1TCK3_OWEFU</name>
<feature type="compositionally biased region" description="Low complexity" evidence="16">
    <location>
        <begin position="266"/>
        <end position="276"/>
    </location>
</feature>
<dbReference type="PROSITE" id="PS50011">
    <property type="entry name" value="PROTEIN_KINASE_DOM"/>
    <property type="match status" value="1"/>
</dbReference>
<dbReference type="GO" id="GO:0004674">
    <property type="term" value="F:protein serine/threonine kinase activity"/>
    <property type="evidence" value="ECO:0007669"/>
    <property type="project" value="UniProtKB-KW"/>
</dbReference>
<feature type="compositionally biased region" description="Basic and acidic residues" evidence="16">
    <location>
        <begin position="1207"/>
        <end position="1221"/>
    </location>
</feature>
<feature type="compositionally biased region" description="Pro residues" evidence="16">
    <location>
        <begin position="724"/>
        <end position="744"/>
    </location>
</feature>
<dbReference type="AlphaFoldDB" id="A0A8J1TCK3"/>
<dbReference type="Gene3D" id="3.30.200.20">
    <property type="entry name" value="Phosphorylase Kinase, domain 1"/>
    <property type="match status" value="1"/>
</dbReference>
<evidence type="ECO:0000256" key="14">
    <source>
        <dbReference type="ARBA" id="ARBA00047899"/>
    </source>
</evidence>
<evidence type="ECO:0000256" key="8">
    <source>
        <dbReference type="ARBA" id="ARBA00022679"/>
    </source>
</evidence>
<feature type="compositionally biased region" description="Basic and acidic residues" evidence="16">
    <location>
        <begin position="50"/>
        <end position="60"/>
    </location>
</feature>
<dbReference type="GO" id="GO:0042308">
    <property type="term" value="P:negative regulation of protein import into nucleus"/>
    <property type="evidence" value="ECO:0007669"/>
    <property type="project" value="UniProtKB-ARBA"/>
</dbReference>
<dbReference type="GO" id="GO:0045177">
    <property type="term" value="C:apical part of cell"/>
    <property type="evidence" value="ECO:0007669"/>
    <property type="project" value="UniProtKB-ARBA"/>
</dbReference>
<comment type="cofactor">
    <cofactor evidence="1">
        <name>Mg(2+)</name>
        <dbReference type="ChEBI" id="CHEBI:18420"/>
    </cofactor>
</comment>
<dbReference type="InterPro" id="IPR011009">
    <property type="entry name" value="Kinase-like_dom_sf"/>
</dbReference>
<comment type="subcellular location">
    <subcellularLocation>
        <location evidence="2">Cytoplasm</location>
    </subcellularLocation>
</comment>
<keyword evidence="5" id="KW-0963">Cytoplasm</keyword>
<feature type="region of interest" description="Disordered" evidence="16">
    <location>
        <begin position="624"/>
        <end position="646"/>
    </location>
</feature>
<feature type="region of interest" description="Disordered" evidence="16">
    <location>
        <begin position="1245"/>
        <end position="1278"/>
    </location>
</feature>